<dbReference type="AlphaFoldDB" id="A0A2G9HEL0"/>
<evidence type="ECO:0000313" key="1">
    <source>
        <dbReference type="EMBL" id="PIN15883.1"/>
    </source>
</evidence>
<name>A0A2G9HEL0_9LAMI</name>
<keyword evidence="2" id="KW-1185">Reference proteome</keyword>
<evidence type="ECO:0000313" key="2">
    <source>
        <dbReference type="Proteomes" id="UP000231279"/>
    </source>
</evidence>
<sequence>MLMSLDFGGEGRRRRHHWWYQDRPRLLIKEPTPLAYFDTINGGSSAVEPPFSIPNQMAGGCGAISEEPRIWAFCFKRAKEFEKEEPMIGFIHFSIFDE</sequence>
<comment type="caution">
    <text evidence="1">The sequence shown here is derived from an EMBL/GenBank/DDBJ whole genome shotgun (WGS) entry which is preliminary data.</text>
</comment>
<dbReference type="EMBL" id="NKXS01001999">
    <property type="protein sequence ID" value="PIN15883.1"/>
    <property type="molecule type" value="Genomic_DNA"/>
</dbReference>
<organism evidence="1 2">
    <name type="scientific">Handroanthus impetiginosus</name>
    <dbReference type="NCBI Taxonomy" id="429701"/>
    <lineage>
        <taxon>Eukaryota</taxon>
        <taxon>Viridiplantae</taxon>
        <taxon>Streptophyta</taxon>
        <taxon>Embryophyta</taxon>
        <taxon>Tracheophyta</taxon>
        <taxon>Spermatophyta</taxon>
        <taxon>Magnoliopsida</taxon>
        <taxon>eudicotyledons</taxon>
        <taxon>Gunneridae</taxon>
        <taxon>Pentapetalae</taxon>
        <taxon>asterids</taxon>
        <taxon>lamiids</taxon>
        <taxon>Lamiales</taxon>
        <taxon>Bignoniaceae</taxon>
        <taxon>Crescentiina</taxon>
        <taxon>Tabebuia alliance</taxon>
        <taxon>Handroanthus</taxon>
    </lineage>
</organism>
<protein>
    <submittedName>
        <fullName evidence="1">Uncharacterized protein</fullName>
    </submittedName>
</protein>
<dbReference type="Proteomes" id="UP000231279">
    <property type="component" value="Unassembled WGS sequence"/>
</dbReference>
<gene>
    <name evidence="1" type="ORF">CDL12_11469</name>
</gene>
<proteinExistence type="predicted"/>
<accession>A0A2G9HEL0</accession>
<reference evidence="2" key="1">
    <citation type="journal article" date="2018" name="Gigascience">
        <title>Genome assembly of the Pink Ipe (Handroanthus impetiginosus, Bignoniaceae), a highly valued, ecologically keystone Neotropical timber forest tree.</title>
        <authorList>
            <person name="Silva-Junior O.B."/>
            <person name="Grattapaglia D."/>
            <person name="Novaes E."/>
            <person name="Collevatti R.G."/>
        </authorList>
    </citation>
    <scope>NUCLEOTIDE SEQUENCE [LARGE SCALE GENOMIC DNA]</scope>
    <source>
        <strain evidence="2">cv. UFG-1</strain>
    </source>
</reference>